<comment type="caution">
    <text evidence="1">The sequence shown here is derived from an EMBL/GenBank/DDBJ whole genome shotgun (WGS) entry which is preliminary data.</text>
</comment>
<accession>A0ACC0JNL4</accession>
<evidence type="ECO:0000313" key="1">
    <source>
        <dbReference type="EMBL" id="KAI8425753.1"/>
    </source>
</evidence>
<protein>
    <submittedName>
        <fullName evidence="1">Uncharacterized protein</fullName>
    </submittedName>
</protein>
<gene>
    <name evidence="1" type="ORF">MSG28_011536</name>
</gene>
<sequence>MGKECKFDVIQLIHGVEQRPCLWDKSLENYKDRVERRIAWEEIFASLDDTYQSMSPEEKRQTGEHILNKWVNIRDTFVKSLKPKKGKPKKKYILYDHLKFLLKVRPEDEANLEYSTMEVDNDVPIAVSYLKLEADDAEHSYNQHNTRKRKKVNYDEDYVIPHKSGKGYTDDNGIDFVEVEESNENDARVMNEDEAFFASLLPTVVKYNEDERLEFRIEVLGVMKKLKEKRNWAADAD</sequence>
<reference evidence="1 2" key="1">
    <citation type="journal article" date="2022" name="Genome Biol. Evol.">
        <title>The Spruce Budworm Genome: Reconstructing the Evolutionary History of Antifreeze Proteins.</title>
        <authorList>
            <person name="Beliveau C."/>
            <person name="Gagne P."/>
            <person name="Picq S."/>
            <person name="Vernygora O."/>
            <person name="Keeling C.I."/>
            <person name="Pinkney K."/>
            <person name="Doucet D."/>
            <person name="Wen F."/>
            <person name="Johnston J.S."/>
            <person name="Maaroufi H."/>
            <person name="Boyle B."/>
            <person name="Laroche J."/>
            <person name="Dewar K."/>
            <person name="Juretic N."/>
            <person name="Blackburn G."/>
            <person name="Nisole A."/>
            <person name="Brunet B."/>
            <person name="Brandao M."/>
            <person name="Lumley L."/>
            <person name="Duan J."/>
            <person name="Quan G."/>
            <person name="Lucarotti C.J."/>
            <person name="Roe A.D."/>
            <person name="Sperling F.A.H."/>
            <person name="Levesque R.C."/>
            <person name="Cusson M."/>
        </authorList>
    </citation>
    <scope>NUCLEOTIDE SEQUENCE [LARGE SCALE GENOMIC DNA]</scope>
    <source>
        <strain evidence="1">Glfc:IPQL:Cfum</strain>
    </source>
</reference>
<evidence type="ECO:0000313" key="2">
    <source>
        <dbReference type="Proteomes" id="UP001064048"/>
    </source>
</evidence>
<keyword evidence="2" id="KW-1185">Reference proteome</keyword>
<name>A0ACC0JNL4_CHOFU</name>
<organism evidence="1 2">
    <name type="scientific">Choristoneura fumiferana</name>
    <name type="common">Spruce budworm moth</name>
    <name type="synonym">Archips fumiferana</name>
    <dbReference type="NCBI Taxonomy" id="7141"/>
    <lineage>
        <taxon>Eukaryota</taxon>
        <taxon>Metazoa</taxon>
        <taxon>Ecdysozoa</taxon>
        <taxon>Arthropoda</taxon>
        <taxon>Hexapoda</taxon>
        <taxon>Insecta</taxon>
        <taxon>Pterygota</taxon>
        <taxon>Neoptera</taxon>
        <taxon>Endopterygota</taxon>
        <taxon>Lepidoptera</taxon>
        <taxon>Glossata</taxon>
        <taxon>Ditrysia</taxon>
        <taxon>Tortricoidea</taxon>
        <taxon>Tortricidae</taxon>
        <taxon>Tortricinae</taxon>
        <taxon>Choristoneura</taxon>
    </lineage>
</organism>
<proteinExistence type="predicted"/>
<dbReference type="Proteomes" id="UP001064048">
    <property type="component" value="Chromosome 19"/>
</dbReference>
<dbReference type="EMBL" id="CM046119">
    <property type="protein sequence ID" value="KAI8425753.1"/>
    <property type="molecule type" value="Genomic_DNA"/>
</dbReference>